<protein>
    <submittedName>
        <fullName evidence="1">Uncharacterized protein</fullName>
    </submittedName>
</protein>
<evidence type="ECO:0000313" key="2">
    <source>
        <dbReference type="Proteomes" id="UP000257323"/>
    </source>
</evidence>
<name>A0A3E2BJK7_9BACT</name>
<evidence type="ECO:0000313" key="1">
    <source>
        <dbReference type="EMBL" id="RFT14928.1"/>
    </source>
</evidence>
<dbReference type="AlphaFoldDB" id="A0A3E2BJK7"/>
<accession>A0A3E2BJK7</accession>
<proteinExistence type="predicted"/>
<organism evidence="1 2">
    <name type="scientific">Candidatus Saccharicenans subterraneus</name>
    <dbReference type="NCBI Taxonomy" id="2508984"/>
    <lineage>
        <taxon>Bacteria</taxon>
        <taxon>Candidatus Aminicenantota</taxon>
        <taxon>Candidatus Aminicenantia</taxon>
        <taxon>Candidatus Aminicenantales</taxon>
        <taxon>Candidatus Saccharicenantaceae</taxon>
        <taxon>Candidatus Saccharicenans</taxon>
    </lineage>
</organism>
<comment type="caution">
    <text evidence="1">The sequence shown here is derived from an EMBL/GenBank/DDBJ whole genome shotgun (WGS) entry which is preliminary data.</text>
</comment>
<dbReference type="Proteomes" id="UP000257323">
    <property type="component" value="Unassembled WGS sequence"/>
</dbReference>
<dbReference type="EMBL" id="QUAH01000016">
    <property type="protein sequence ID" value="RFT14928.1"/>
    <property type="molecule type" value="Genomic_DNA"/>
</dbReference>
<sequence length="121" mass="13577">MIQKKVKVPVTHEVTLSITRDGKLKCQPARVEVRPRDLIVWKWRARQDFPFGLVIKSPITPLLQNYYVTSLKRGVLKVIQTRVLDCAPPGTYPYLAATFADGKLLVEDPELIVRPPAGGGK</sequence>
<gene>
    <name evidence="1" type="ORF">OP8BY_1438</name>
</gene>
<reference evidence="1 2" key="1">
    <citation type="submission" date="2018-08" db="EMBL/GenBank/DDBJ databases">
        <title>Genome analysis of the thermophilic bacterium of the candidate phylum Aminicenantes from deep subsurface aquifer revealed its physiology and ecological role.</title>
        <authorList>
            <person name="Kadnikov V.V."/>
            <person name="Mardanov A.V."/>
            <person name="Beletsky A.V."/>
            <person name="Karnachuk O.V."/>
            <person name="Ravin N.V."/>
        </authorList>
    </citation>
    <scope>NUCLEOTIDE SEQUENCE [LARGE SCALE GENOMIC DNA]</scope>
    <source>
        <strain evidence="1">BY38</strain>
    </source>
</reference>